<organism evidence="1 2">
    <name type="scientific">Pseudomonas fluorescens</name>
    <dbReference type="NCBI Taxonomy" id="294"/>
    <lineage>
        <taxon>Bacteria</taxon>
        <taxon>Pseudomonadati</taxon>
        <taxon>Pseudomonadota</taxon>
        <taxon>Gammaproteobacteria</taxon>
        <taxon>Pseudomonadales</taxon>
        <taxon>Pseudomonadaceae</taxon>
        <taxon>Pseudomonas</taxon>
    </lineage>
</organism>
<name>A0A5E7JV02_PSEFL</name>
<evidence type="ECO:0000313" key="1">
    <source>
        <dbReference type="EMBL" id="VVO87083.1"/>
    </source>
</evidence>
<protein>
    <submittedName>
        <fullName evidence="1">Uncharacterized protein</fullName>
    </submittedName>
</protein>
<gene>
    <name evidence="1" type="ORF">PS854_02101</name>
</gene>
<reference evidence="1 2" key="1">
    <citation type="submission" date="2019-09" db="EMBL/GenBank/DDBJ databases">
        <authorList>
            <person name="Chandra G."/>
            <person name="Truman W A."/>
        </authorList>
    </citation>
    <scope>NUCLEOTIDE SEQUENCE [LARGE SCALE GENOMIC DNA]</scope>
    <source>
        <strain evidence="1">PS854</strain>
    </source>
</reference>
<accession>A0A5E7JV02</accession>
<sequence length="90" mass="9773">MLIDIAQKPASHCWVVCMDDFKVSFNSLGEAQAFVGLLKARIEAPHVWPSVADSGDGGRCGNCLTDILRGTDKNQMLKTARDQSVPLLVD</sequence>
<evidence type="ECO:0000313" key="2">
    <source>
        <dbReference type="Proteomes" id="UP000327111"/>
    </source>
</evidence>
<dbReference type="Proteomes" id="UP000327111">
    <property type="component" value="Unassembled WGS sequence"/>
</dbReference>
<dbReference type="AlphaFoldDB" id="A0A5E7JV02"/>
<dbReference type="EMBL" id="CABVIF010000003">
    <property type="protein sequence ID" value="VVO87083.1"/>
    <property type="molecule type" value="Genomic_DNA"/>
</dbReference>
<dbReference type="RefSeq" id="WP_150733473.1">
    <property type="nucleotide sequence ID" value="NZ_CABVIF010000003.1"/>
</dbReference>
<proteinExistence type="predicted"/>